<protein>
    <submittedName>
        <fullName evidence="7">3',5'-cyclic AMP phosphodiesterase CpdA</fullName>
    </submittedName>
</protein>
<dbReference type="Proteomes" id="UP000199377">
    <property type="component" value="Unassembled WGS sequence"/>
</dbReference>
<feature type="domain" description="Calcineurin-like phosphoesterase" evidence="6">
    <location>
        <begin position="1"/>
        <end position="191"/>
    </location>
</feature>
<dbReference type="STRING" id="1114924.SAMN05216258_102382"/>
<evidence type="ECO:0000256" key="3">
    <source>
        <dbReference type="ARBA" id="ARBA00023004"/>
    </source>
</evidence>
<evidence type="ECO:0000256" key="5">
    <source>
        <dbReference type="SAM" id="MobiDB-lite"/>
    </source>
</evidence>
<dbReference type="PANTHER" id="PTHR42988">
    <property type="entry name" value="PHOSPHOHYDROLASE"/>
    <property type="match status" value="1"/>
</dbReference>
<evidence type="ECO:0000313" key="8">
    <source>
        <dbReference type="Proteomes" id="UP000199377"/>
    </source>
</evidence>
<dbReference type="GO" id="GO:0046872">
    <property type="term" value="F:metal ion binding"/>
    <property type="evidence" value="ECO:0007669"/>
    <property type="project" value="UniProtKB-KW"/>
</dbReference>
<comment type="similarity">
    <text evidence="4">Belongs to the cyclic nucleotide phosphodiesterase class-III family.</text>
</comment>
<keyword evidence="1" id="KW-0479">Metal-binding</keyword>
<dbReference type="EMBL" id="FOQH01000002">
    <property type="protein sequence ID" value="SFH81616.1"/>
    <property type="molecule type" value="Genomic_DNA"/>
</dbReference>
<evidence type="ECO:0000256" key="4">
    <source>
        <dbReference type="ARBA" id="ARBA00025742"/>
    </source>
</evidence>
<organism evidence="7 8">
    <name type="scientific">Albimonas pacifica</name>
    <dbReference type="NCBI Taxonomy" id="1114924"/>
    <lineage>
        <taxon>Bacteria</taxon>
        <taxon>Pseudomonadati</taxon>
        <taxon>Pseudomonadota</taxon>
        <taxon>Alphaproteobacteria</taxon>
        <taxon>Rhodobacterales</taxon>
        <taxon>Paracoccaceae</taxon>
        <taxon>Albimonas</taxon>
    </lineage>
</organism>
<keyword evidence="8" id="KW-1185">Reference proteome</keyword>
<dbReference type="InterPro" id="IPR029052">
    <property type="entry name" value="Metallo-depent_PP-like"/>
</dbReference>
<dbReference type="OrthoDB" id="651281at2"/>
<dbReference type="AlphaFoldDB" id="A0A1I3D4L7"/>
<feature type="region of interest" description="Disordered" evidence="5">
    <location>
        <begin position="252"/>
        <end position="271"/>
    </location>
</feature>
<dbReference type="Pfam" id="PF00149">
    <property type="entry name" value="Metallophos"/>
    <property type="match status" value="1"/>
</dbReference>
<name>A0A1I3D4L7_9RHOB</name>
<dbReference type="InterPro" id="IPR042283">
    <property type="entry name" value="GpdQ_catalytic"/>
</dbReference>
<evidence type="ECO:0000259" key="6">
    <source>
        <dbReference type="Pfam" id="PF00149"/>
    </source>
</evidence>
<dbReference type="RefSeq" id="WP_092858387.1">
    <property type="nucleotide sequence ID" value="NZ_FOQH01000002.1"/>
</dbReference>
<dbReference type="PANTHER" id="PTHR42988:SF2">
    <property type="entry name" value="CYCLIC NUCLEOTIDE PHOSPHODIESTERASE CBUA0032-RELATED"/>
    <property type="match status" value="1"/>
</dbReference>
<dbReference type="Gene3D" id="3.30.750.180">
    <property type="entry name" value="GpdQ, beta-strand dimerisation domain"/>
    <property type="match status" value="1"/>
</dbReference>
<sequence>MRIAQITDSHITAAGTLWKDRVDMAAGLARAVARLNEIGPDLVVHTGDIVDGGGEAQYALAAEILSDLKAPLRLLPGNHDLRERMRAAFGARVDLPAGPFLHFAQEADGLLILGLDTIEEGETAGRLCAERAAWARERLARGRPALVFAHHPPCPMGLPFMDRFVFRGADLAAETFQGRGVLRVATGHVHAAAERHWAGTLVAACPATGVQIPPVQDGAWPGFALEAPAIRLHDWSPALGLTVKTVPVEPGPFHPFEADPSADFSGTPHAG</sequence>
<proteinExistence type="inferred from homology"/>
<dbReference type="InterPro" id="IPR050884">
    <property type="entry name" value="CNP_phosphodiesterase-III"/>
</dbReference>
<keyword evidence="3" id="KW-0408">Iron</keyword>
<accession>A0A1I3D4L7</accession>
<evidence type="ECO:0000313" key="7">
    <source>
        <dbReference type="EMBL" id="SFH81616.1"/>
    </source>
</evidence>
<dbReference type="SUPFAM" id="SSF56300">
    <property type="entry name" value="Metallo-dependent phosphatases"/>
    <property type="match status" value="1"/>
</dbReference>
<dbReference type="GO" id="GO:0016787">
    <property type="term" value="F:hydrolase activity"/>
    <property type="evidence" value="ECO:0007669"/>
    <property type="project" value="UniProtKB-KW"/>
</dbReference>
<evidence type="ECO:0000256" key="2">
    <source>
        <dbReference type="ARBA" id="ARBA00022801"/>
    </source>
</evidence>
<dbReference type="InterPro" id="IPR042281">
    <property type="entry name" value="GpdQ_beta-strand"/>
</dbReference>
<dbReference type="Gene3D" id="3.60.21.40">
    <property type="entry name" value="GpdQ, catalytic alpha/beta sandwich domain"/>
    <property type="match status" value="1"/>
</dbReference>
<reference evidence="7 8" key="1">
    <citation type="submission" date="2016-10" db="EMBL/GenBank/DDBJ databases">
        <authorList>
            <person name="de Groot N.N."/>
        </authorList>
    </citation>
    <scope>NUCLEOTIDE SEQUENCE [LARGE SCALE GENOMIC DNA]</scope>
    <source>
        <strain evidence="7 8">CGMCC 1.11030</strain>
    </source>
</reference>
<evidence type="ECO:0000256" key="1">
    <source>
        <dbReference type="ARBA" id="ARBA00022723"/>
    </source>
</evidence>
<gene>
    <name evidence="7" type="ORF">SAMN05216258_102382</name>
</gene>
<keyword evidence="2" id="KW-0378">Hydrolase</keyword>
<dbReference type="InterPro" id="IPR004843">
    <property type="entry name" value="Calcineurin-like_PHP"/>
</dbReference>